<evidence type="ECO:0000256" key="1">
    <source>
        <dbReference type="SAM" id="MobiDB-lite"/>
    </source>
</evidence>
<reference evidence="3 4" key="1">
    <citation type="submission" date="2019-04" db="EMBL/GenBank/DDBJ databases">
        <authorList>
            <person name="Alioto T."/>
            <person name="Alioto T."/>
        </authorList>
    </citation>
    <scope>NUCLEOTIDE SEQUENCE [LARGE SCALE GENOMIC DNA]</scope>
</reference>
<feature type="compositionally biased region" description="Low complexity" evidence="1">
    <location>
        <begin position="161"/>
        <end position="174"/>
    </location>
</feature>
<sequence length="200" mass="21536">MSVPLQRRHFYLFSQPAPKSIKGSLHAFSLARRPNHLSPSLFKTDSPSAGSGEPSDELRPSPQSPPRPWLTTSLEKSPAVTADARGGPRRAAPRRRRKLFPARKLPSSAAADRLPSPAAGARGRPFPGRGLGEPRDRQFGAEGTRAPGTLRRAGPSPAHCLRSFGPRPSGSGRSKSSEELRSQICRPFSSSPPTAFFVCL</sequence>
<feature type="compositionally biased region" description="Polar residues" evidence="1">
    <location>
        <begin position="37"/>
        <end position="49"/>
    </location>
</feature>
<reference evidence="2" key="2">
    <citation type="submission" date="2020-08" db="EMBL/GenBank/DDBJ databases">
        <authorList>
            <person name="Shumante A."/>
            <person name="Zimin A.V."/>
            <person name="Puiu D."/>
            <person name="Salzberg S.L."/>
        </authorList>
    </citation>
    <scope>NUCLEOTIDE SEQUENCE</scope>
    <source>
        <strain evidence="2">WC2-LM</strain>
        <tissue evidence="2">Liver</tissue>
    </source>
</reference>
<dbReference type="AlphaFoldDB" id="A0A5E4BQ24"/>
<organism evidence="3 4">
    <name type="scientific">Marmota monax</name>
    <name type="common">Woodchuck</name>
    <dbReference type="NCBI Taxonomy" id="9995"/>
    <lineage>
        <taxon>Eukaryota</taxon>
        <taxon>Metazoa</taxon>
        <taxon>Chordata</taxon>
        <taxon>Craniata</taxon>
        <taxon>Vertebrata</taxon>
        <taxon>Euteleostomi</taxon>
        <taxon>Mammalia</taxon>
        <taxon>Eutheria</taxon>
        <taxon>Euarchontoglires</taxon>
        <taxon>Glires</taxon>
        <taxon>Rodentia</taxon>
        <taxon>Sciuromorpha</taxon>
        <taxon>Sciuridae</taxon>
        <taxon>Xerinae</taxon>
        <taxon>Marmotini</taxon>
        <taxon>Marmota</taxon>
    </lineage>
</organism>
<dbReference type="EMBL" id="WJEC01001555">
    <property type="protein sequence ID" value="KAF7478566.1"/>
    <property type="molecule type" value="Genomic_DNA"/>
</dbReference>
<accession>A0A5E4BQ24</accession>
<evidence type="ECO:0000313" key="3">
    <source>
        <dbReference type="EMBL" id="VTJ71356.1"/>
    </source>
</evidence>
<proteinExistence type="predicted"/>
<gene>
    <name evidence="2" type="ORF">GHT09_010316</name>
    <name evidence="3" type="ORF">MONAX_5E036787</name>
</gene>
<dbReference type="Proteomes" id="UP000335636">
    <property type="component" value="Unassembled WGS sequence"/>
</dbReference>
<feature type="compositionally biased region" description="Basic residues" evidence="1">
    <location>
        <begin position="87"/>
        <end position="101"/>
    </location>
</feature>
<evidence type="ECO:0000313" key="4">
    <source>
        <dbReference type="Proteomes" id="UP000335636"/>
    </source>
</evidence>
<name>A0A5E4BQ24_MARMO</name>
<protein>
    <submittedName>
        <fullName evidence="3">Uncharacterized protein</fullName>
    </submittedName>
</protein>
<feature type="compositionally biased region" description="Low complexity" evidence="1">
    <location>
        <begin position="113"/>
        <end position="128"/>
    </location>
</feature>
<feature type="region of interest" description="Disordered" evidence="1">
    <location>
        <begin position="36"/>
        <end position="192"/>
    </location>
</feature>
<dbReference type="EMBL" id="CABDUW010000554">
    <property type="protein sequence ID" value="VTJ71356.1"/>
    <property type="molecule type" value="Genomic_DNA"/>
</dbReference>
<keyword evidence="4" id="KW-1185">Reference proteome</keyword>
<evidence type="ECO:0000313" key="2">
    <source>
        <dbReference type="EMBL" id="KAF7478566.1"/>
    </source>
</evidence>
<dbReference type="Proteomes" id="UP000662637">
    <property type="component" value="Unassembled WGS sequence"/>
</dbReference>